<feature type="region of interest" description="Disordered" evidence="1">
    <location>
        <begin position="1"/>
        <end position="38"/>
    </location>
</feature>
<accession>A0A8C0XQJ7</accession>
<evidence type="ECO:0000313" key="2">
    <source>
        <dbReference type="Ensembl" id="ENSCCNP00000032549.1"/>
    </source>
</evidence>
<feature type="compositionally biased region" description="Basic and acidic residues" evidence="1">
    <location>
        <begin position="20"/>
        <end position="30"/>
    </location>
</feature>
<feature type="region of interest" description="Disordered" evidence="1">
    <location>
        <begin position="84"/>
        <end position="144"/>
    </location>
</feature>
<organism evidence="2">
    <name type="scientific">Castor canadensis</name>
    <name type="common">American beaver</name>
    <dbReference type="NCBI Taxonomy" id="51338"/>
    <lineage>
        <taxon>Eukaryota</taxon>
        <taxon>Metazoa</taxon>
        <taxon>Chordata</taxon>
        <taxon>Craniata</taxon>
        <taxon>Vertebrata</taxon>
        <taxon>Euteleostomi</taxon>
        <taxon>Mammalia</taxon>
        <taxon>Eutheria</taxon>
        <taxon>Euarchontoglires</taxon>
        <taxon>Glires</taxon>
        <taxon>Rodentia</taxon>
        <taxon>Castorimorpha</taxon>
        <taxon>Castoridae</taxon>
        <taxon>Castor</taxon>
    </lineage>
</organism>
<name>A0A8C0XQJ7_CASCN</name>
<reference evidence="2" key="1">
    <citation type="submission" date="2023-09" db="UniProtKB">
        <authorList>
            <consortium name="Ensembl"/>
        </authorList>
    </citation>
    <scope>IDENTIFICATION</scope>
</reference>
<dbReference type="AlphaFoldDB" id="A0A8C0XQJ7"/>
<dbReference type="Ensembl" id="ENSCCNT00000040857.1">
    <property type="protein sequence ID" value="ENSCCNP00000032549.1"/>
    <property type="gene ID" value="ENSCCNG00000030863.1"/>
</dbReference>
<evidence type="ECO:0000256" key="1">
    <source>
        <dbReference type="SAM" id="MobiDB-lite"/>
    </source>
</evidence>
<protein>
    <submittedName>
        <fullName evidence="2">Uncharacterized protein</fullName>
    </submittedName>
</protein>
<sequence length="193" mass="20712">MALQQPQLGRRCTTPPGDLGEGRGHCKNRDTSLPLSPKPLQRLASDYVYSAGHEACGPIPGGFRLHLRRQCLLAPCAAQSRSLGHQRRPMQVRSPRGVARGTAGISRMASRPIAAPGRETGRSKPRAPGARTNQRAPLHARSRTQGGTALCAAAGVRPACSPEYTMHPGINRTEGPGLVFSRDRAELARSRVF</sequence>
<proteinExistence type="predicted"/>